<sequence length="161" mass="16655">MAALDVVSPAVSAGRELALGTSPPPTEEEALAGRLTARLLLATEASEPPPPPEPAVVAAAAVWSGAARLRGHQPRALQPRVRRTLRRAAATCPALAPLADQTVPHKSDPAVRGHPRVTGPHDRGGAGRRGITVRWPPQLRTALVSRIVIGTPHGTRPGAAA</sequence>
<proteinExistence type="predicted"/>
<organism evidence="2 3">
    <name type="scientific">Streptomyces luomodiensis</name>
    <dbReference type="NCBI Taxonomy" id="3026192"/>
    <lineage>
        <taxon>Bacteria</taxon>
        <taxon>Bacillati</taxon>
        <taxon>Actinomycetota</taxon>
        <taxon>Actinomycetes</taxon>
        <taxon>Kitasatosporales</taxon>
        <taxon>Streptomycetaceae</taxon>
        <taxon>Streptomyces</taxon>
    </lineage>
</organism>
<evidence type="ECO:0000313" key="2">
    <source>
        <dbReference type="EMBL" id="WNF01300.1"/>
    </source>
</evidence>
<dbReference type="EMBL" id="CP117522">
    <property type="protein sequence ID" value="WNF01300.1"/>
    <property type="molecule type" value="Genomic_DNA"/>
</dbReference>
<evidence type="ECO:0000256" key="1">
    <source>
        <dbReference type="SAM" id="MobiDB-lite"/>
    </source>
</evidence>
<protein>
    <submittedName>
        <fullName evidence="2">Uncharacterized protein</fullName>
    </submittedName>
</protein>
<feature type="region of interest" description="Disordered" evidence="1">
    <location>
        <begin position="96"/>
        <end position="131"/>
    </location>
</feature>
<reference evidence="2 3" key="1">
    <citation type="submission" date="2023-02" db="EMBL/GenBank/DDBJ databases">
        <title>Streptomyces sp. SCA4-21 with antifungal activity against Fusarium oxysporum f. sp. cubense, Streptomyces sp. SCA2-17 with antifungal activity against Fusarium oxysporum f. sp. cubense.</title>
        <authorList>
            <person name="Qi D."/>
        </authorList>
    </citation>
    <scope>NUCLEOTIDE SEQUENCE [LARGE SCALE GENOMIC DNA]</scope>
    <source>
        <strain evidence="2 3">SCA4-21</strain>
    </source>
</reference>
<dbReference type="RefSeq" id="WP_311039619.1">
    <property type="nucleotide sequence ID" value="NZ_CP117522.1"/>
</dbReference>
<dbReference type="Proteomes" id="UP001305606">
    <property type="component" value="Chromosome"/>
</dbReference>
<name>A0ABY9V8R1_9ACTN</name>
<gene>
    <name evidence="2" type="ORF">PS467_41195</name>
</gene>
<keyword evidence="3" id="KW-1185">Reference proteome</keyword>
<accession>A0ABY9V8R1</accession>
<evidence type="ECO:0000313" key="3">
    <source>
        <dbReference type="Proteomes" id="UP001305606"/>
    </source>
</evidence>